<dbReference type="Gene3D" id="2.60.120.1140">
    <property type="entry name" value="Protein of unknown function DUF192"/>
    <property type="match status" value="1"/>
</dbReference>
<dbReference type="Proteomes" id="UP001595896">
    <property type="component" value="Unassembled WGS sequence"/>
</dbReference>
<keyword evidence="2" id="KW-1185">Reference proteome</keyword>
<comment type="caution">
    <text evidence="1">The sequence shown here is derived from an EMBL/GenBank/DDBJ whole genome shotgun (WGS) entry which is preliminary data.</text>
</comment>
<dbReference type="RefSeq" id="WP_377909874.1">
    <property type="nucleotide sequence ID" value="NZ_JBHSGK010000013.1"/>
</dbReference>
<dbReference type="InterPro" id="IPR003795">
    <property type="entry name" value="DUF192"/>
</dbReference>
<evidence type="ECO:0000313" key="1">
    <source>
        <dbReference type="EMBL" id="MFC4737272.1"/>
    </source>
</evidence>
<dbReference type="InterPro" id="IPR038695">
    <property type="entry name" value="Saro_0823-like_sf"/>
</dbReference>
<accession>A0ABV9NYR7</accession>
<dbReference type="EMBL" id="JBHSGK010000013">
    <property type="protein sequence ID" value="MFC4737272.1"/>
    <property type="molecule type" value="Genomic_DNA"/>
</dbReference>
<reference evidence="2" key="1">
    <citation type="journal article" date="2019" name="Int. J. Syst. Evol. Microbiol.">
        <title>The Global Catalogue of Microorganisms (GCM) 10K type strain sequencing project: providing services to taxonomists for standard genome sequencing and annotation.</title>
        <authorList>
            <consortium name="The Broad Institute Genomics Platform"/>
            <consortium name="The Broad Institute Genome Sequencing Center for Infectious Disease"/>
            <person name="Wu L."/>
            <person name="Ma J."/>
        </authorList>
    </citation>
    <scope>NUCLEOTIDE SEQUENCE [LARGE SCALE GENOMIC DNA]</scope>
    <source>
        <strain evidence="2">JCM 12165</strain>
    </source>
</reference>
<name>A0ABV9NYR7_9BACI</name>
<protein>
    <submittedName>
        <fullName evidence="1">DUF192 domain-containing protein</fullName>
    </submittedName>
</protein>
<organism evidence="1 2">
    <name type="scientific">Bacillus daqingensis</name>
    <dbReference type="NCBI Taxonomy" id="872396"/>
    <lineage>
        <taxon>Bacteria</taxon>
        <taxon>Bacillati</taxon>
        <taxon>Bacillota</taxon>
        <taxon>Bacilli</taxon>
        <taxon>Bacillales</taxon>
        <taxon>Bacillaceae</taxon>
        <taxon>Bacillus</taxon>
    </lineage>
</organism>
<proteinExistence type="predicted"/>
<dbReference type="Pfam" id="PF02643">
    <property type="entry name" value="DUF192"/>
    <property type="match status" value="1"/>
</dbReference>
<gene>
    <name evidence="1" type="ORF">ACFO4L_11785</name>
</gene>
<evidence type="ECO:0000313" key="2">
    <source>
        <dbReference type="Proteomes" id="UP001595896"/>
    </source>
</evidence>
<sequence length="123" mass="14000">MMQVIVRETGRVLTEEGNTAYRFWPRFKGLMLQKQVRALHLQPCKRVHTWFMRVPIDVVYLDKDLRITGVEASLAPYRLGAAFPGTTSVLELSEGSLEAMQLDPGQHLLLEERAPLSMSSHHV</sequence>